<sequence length="761" mass="86061">MSLVPHTIHGGDLLYTNAGLADSPADALACSLVTLAHTLDTPVHTMYTPVNTLALGTPGFISREPRTEYPRLSLSVTQTPSDVSPYSLPPSRTSMNPLIPQSSEKVAAYLLDKEGDRENKERFQVTSSTLEAIKSGELGLVESSLPITIIAMYLPQRTFPLHLQHEDNYNEPTETSAVGNAGKSVTKEFFNTGASSGTGASVPARSQDFSEPFISAGEIQMPFGLRVMDSSPYHFTLDVKSQEHIKSVTDNEFLKEAILPKTKPVETLKRAACDPFLRCKLAFCKTIADECQPFLQRFQTSKPMTPYLVEAVEKLLRYLMNCCVKPDQMKCTGPNKNIDVGFATKRLLGETAITVTERQKLEFIHECRSMLTTMIAKQEKSPLKQKAVRGLSSLDPCVIQHSPQLSQKRFSFLLEELNHGNIINDVLAENAKKEYLHFCNLKKSQIQEIFRPCGQFSDESINLYWFENMHEKTVTAQRHIHDKIQEAGGIKNIHFSKKMLDHVRGARKRYHEYLEMKKQERSEEDKKQAKKRTSDIQEKPPTVHLTEIRTSISPSSAVELNTTSALANYATEAGCLENDEPDSLDYVDTIMKTEMKYYGSSPRVMDSSTNHFTLDAKSQKIFEVVTPTSQPSRSALSSSGSGAEVPPSRISKDELQFVNLGRFQFAWDESYPSDYEEKIVKTEMKLYQYSPEVMYSNPDHFTLDIKSQDWKEKKKNMVGKKRPIMLREINKYDADKNSKRTTEELRMINTPDFPERMNESE</sequence>
<organism evidence="2">
    <name type="scientific">Timema monikensis</name>
    <dbReference type="NCBI Taxonomy" id="170555"/>
    <lineage>
        <taxon>Eukaryota</taxon>
        <taxon>Metazoa</taxon>
        <taxon>Ecdysozoa</taxon>
        <taxon>Arthropoda</taxon>
        <taxon>Hexapoda</taxon>
        <taxon>Insecta</taxon>
        <taxon>Pterygota</taxon>
        <taxon>Neoptera</taxon>
        <taxon>Polyneoptera</taxon>
        <taxon>Phasmatodea</taxon>
        <taxon>Timematodea</taxon>
        <taxon>Timematoidea</taxon>
        <taxon>Timematidae</taxon>
        <taxon>Timema</taxon>
    </lineage>
</organism>
<feature type="region of interest" description="Disordered" evidence="1">
    <location>
        <begin position="77"/>
        <end position="98"/>
    </location>
</feature>
<protein>
    <submittedName>
        <fullName evidence="2">Uncharacterized protein</fullName>
    </submittedName>
</protein>
<gene>
    <name evidence="2" type="ORF">TMSB3V08_LOCUS6758</name>
</gene>
<feature type="region of interest" description="Disordered" evidence="1">
    <location>
        <begin position="514"/>
        <end position="542"/>
    </location>
</feature>
<accession>A0A7R9EBL7</accession>
<reference evidence="2" key="1">
    <citation type="submission" date="2020-11" db="EMBL/GenBank/DDBJ databases">
        <authorList>
            <person name="Tran Van P."/>
        </authorList>
    </citation>
    <scope>NUCLEOTIDE SEQUENCE</scope>
</reference>
<dbReference type="EMBL" id="OB794292">
    <property type="protein sequence ID" value="CAD7429988.1"/>
    <property type="molecule type" value="Genomic_DNA"/>
</dbReference>
<dbReference type="AlphaFoldDB" id="A0A7R9EBL7"/>
<name>A0A7R9EBL7_9NEOP</name>
<evidence type="ECO:0000256" key="1">
    <source>
        <dbReference type="SAM" id="MobiDB-lite"/>
    </source>
</evidence>
<evidence type="ECO:0000313" key="2">
    <source>
        <dbReference type="EMBL" id="CAD7429988.1"/>
    </source>
</evidence>
<feature type="region of interest" description="Disordered" evidence="1">
    <location>
        <begin position="626"/>
        <end position="648"/>
    </location>
</feature>
<feature type="compositionally biased region" description="Low complexity" evidence="1">
    <location>
        <begin position="629"/>
        <end position="641"/>
    </location>
</feature>
<proteinExistence type="predicted"/>
<feature type="compositionally biased region" description="Basic and acidic residues" evidence="1">
    <location>
        <begin position="514"/>
        <end position="538"/>
    </location>
</feature>